<name>A0A644V3U3_9ZZZZ</name>
<comment type="caution">
    <text evidence="1">The sequence shown here is derived from an EMBL/GenBank/DDBJ whole genome shotgun (WGS) entry which is preliminary data.</text>
</comment>
<evidence type="ECO:0008006" key="2">
    <source>
        <dbReference type="Google" id="ProtNLM"/>
    </source>
</evidence>
<accession>A0A644V3U3</accession>
<dbReference type="AlphaFoldDB" id="A0A644V3U3"/>
<gene>
    <name evidence="1" type="ORF">SDC9_31825</name>
</gene>
<sequence length="681" mass="79636">MLLKKCIILFFILICISCGLFAQVDNQTNNRISSIEESEISEREKQTLIEDLYYLSLNPVNINTADKNTLLLIGLNEFQILCLQRYIKETHPLLSIYEIPLINGFSEQTLAEILPYIYVAPVKWKASLRLDSIFSKSIHDIRIQGKKIIENAWGYRRTDSMGFQGDNFSNNIRYNLNYFDRLSFSFVADNDAGEPFFTSKQKYGYDYISMQATIKDISFIEQITVGDYRLGFGEGLALNQNLNFGYFSSDAKSKRNYNGIKPNRSVIEYNYMRGIATKLKLKDFSVFLFGSYNKIDYSGSIIETGLHRTLSELSKKDSNREIVYGTHIGWKRKGFEIGTTIFHYEYKDSIKHQNQNYMKYYFEGKENNIYSINFSIPLFYGRIRLFSEMAMSKNKGYAGLMGADFNIAYKTNLTINLRNYQNQFQNYYSSAIGAQSRNANEKGIYAAYSMLVNKYFNFFIAMNYFFFPDESYRANESTRGYKIKGELNYIPNKTNLITLLYKNNNRPYNETHTNNVVFPEDNILQQIQLRYTLIPNEWLMLKSRIGYSQTLSYPSIKKKGGFVSQDFIVKPNALPISINFRFSCFNTDDYDNAFYIYETGLPLNYSSSQLYDKGIRSYIILKYDFTKNIFLTARYSITQYFNKTSIHTSNDEIEGKKKQEIGIQFYWLFNKKSKKPFTFEY</sequence>
<evidence type="ECO:0000313" key="1">
    <source>
        <dbReference type="EMBL" id="MPL85851.1"/>
    </source>
</evidence>
<dbReference type="InterPro" id="IPR010994">
    <property type="entry name" value="RuvA_2-like"/>
</dbReference>
<protein>
    <recommendedName>
        <fullName evidence="2">Helix-hairpin-helix domain-containing protein</fullName>
    </recommendedName>
</protein>
<dbReference type="EMBL" id="VSSQ01000212">
    <property type="protein sequence ID" value="MPL85851.1"/>
    <property type="molecule type" value="Genomic_DNA"/>
</dbReference>
<reference evidence="1" key="1">
    <citation type="submission" date="2019-08" db="EMBL/GenBank/DDBJ databases">
        <authorList>
            <person name="Kucharzyk K."/>
            <person name="Murdoch R.W."/>
            <person name="Higgins S."/>
            <person name="Loffler F."/>
        </authorList>
    </citation>
    <scope>NUCLEOTIDE SEQUENCE</scope>
</reference>
<organism evidence="1">
    <name type="scientific">bioreactor metagenome</name>
    <dbReference type="NCBI Taxonomy" id="1076179"/>
    <lineage>
        <taxon>unclassified sequences</taxon>
        <taxon>metagenomes</taxon>
        <taxon>ecological metagenomes</taxon>
    </lineage>
</organism>
<proteinExistence type="predicted"/>
<dbReference type="SUPFAM" id="SSF47781">
    <property type="entry name" value="RuvA domain 2-like"/>
    <property type="match status" value="1"/>
</dbReference>